<dbReference type="Pfam" id="PF03176">
    <property type="entry name" value="MMPL"/>
    <property type="match status" value="2"/>
</dbReference>
<dbReference type="GO" id="GO:0005886">
    <property type="term" value="C:plasma membrane"/>
    <property type="evidence" value="ECO:0007669"/>
    <property type="project" value="UniProtKB-SubCell"/>
</dbReference>
<feature type="transmembrane region" description="Helical" evidence="7">
    <location>
        <begin position="676"/>
        <end position="697"/>
    </location>
</feature>
<evidence type="ECO:0000256" key="3">
    <source>
        <dbReference type="ARBA" id="ARBA00022475"/>
    </source>
</evidence>
<dbReference type="PANTHER" id="PTHR33406:SF11">
    <property type="entry name" value="MEMBRANE PROTEIN SCO6666-RELATED"/>
    <property type="match status" value="1"/>
</dbReference>
<evidence type="ECO:0000256" key="6">
    <source>
        <dbReference type="ARBA" id="ARBA00023136"/>
    </source>
</evidence>
<feature type="transmembrane region" description="Helical" evidence="7">
    <location>
        <begin position="201"/>
        <end position="221"/>
    </location>
</feature>
<sequence>MAPLARWCYRHRFVVASAWVLALVVLGVLSKTVGTAYNDSFSLPGTESTKALDLLQASLPAQAGESDTIVLHVASGKVTDPGVRERATAMLDRVATSDGVASVTSPYSEQGAAQVSRDGRTAYATVDFAQQVPDLPLDDVRQVVDIAQSVRGSGLQVELGGNAVQQLNQQPTSSTEAIGVLAAAVVLFVAFGSLFAMFLPLLTAVVALGVGLMVVGLASHVVTIGTIAPTLAALIGLGVGIDYALFIVTRHRNGLKEGIPVEESVVRALDTSGRAVLFAGATVCIALLGLLVLGVSFLNGMGIGAAVAVLFTVLASVTLLPALLGFLGTRVLSRRERRRLAAEGPHPEGSTGAWRRWADRVQRRPAPLALLAVLVMAVLIVPFASLRLGSSDAGNDPSGTTTRKAYDLLAEGFGPGSNGPLQLVAQVRTDQDRQAVASLAKQLTTEKGVAAAALLPSKPGATTEIISVVPTSAPQAEATSQLISRLRHHVIPAAVEGTSAKVYVGGVTAIFDDFAGVLTGKLPLFVGVIVGLGFLLLLVAFRSLLVPATAAVMNLLGAAASFGVVVAFFQWGWGSDALGLGGSGPVEAFLPVIMLSLLFGLSMDYQVFLVSRMHEEWVHTRDNARAVTMGQATTGRVITAAATIMICVFVSFVFGGQRVIAEFGVGLASAVLIDAFVIRTVLVPAVMHLFGTSNWYLPAWLDRRLPHLSVEPADEPYVPEERERVLA</sequence>
<protein>
    <submittedName>
        <fullName evidence="9">RND superfamily putative drug exporter</fullName>
    </submittedName>
</protein>
<keyword evidence="4 7" id="KW-0812">Transmembrane</keyword>
<dbReference type="InterPro" id="IPR050545">
    <property type="entry name" value="Mycobact_MmpL"/>
</dbReference>
<feature type="transmembrane region" description="Helical" evidence="7">
    <location>
        <begin position="365"/>
        <end position="386"/>
    </location>
</feature>
<feature type="transmembrane region" description="Helical" evidence="7">
    <location>
        <begin position="637"/>
        <end position="656"/>
    </location>
</feature>
<accession>A0A4Q7NX99</accession>
<organism evidence="9 10">
    <name type="scientific">Motilibacter rhizosphaerae</name>
    <dbReference type="NCBI Taxonomy" id="598652"/>
    <lineage>
        <taxon>Bacteria</taxon>
        <taxon>Bacillati</taxon>
        <taxon>Actinomycetota</taxon>
        <taxon>Actinomycetes</taxon>
        <taxon>Motilibacterales</taxon>
        <taxon>Motilibacteraceae</taxon>
        <taxon>Motilibacter</taxon>
    </lineage>
</organism>
<evidence type="ECO:0000256" key="1">
    <source>
        <dbReference type="ARBA" id="ARBA00004651"/>
    </source>
</evidence>
<dbReference type="Gene3D" id="1.20.1640.10">
    <property type="entry name" value="Multidrug efflux transporter AcrB transmembrane domain"/>
    <property type="match status" value="2"/>
</dbReference>
<dbReference type="EMBL" id="SGXD01000001">
    <property type="protein sequence ID" value="RZS91022.1"/>
    <property type="molecule type" value="Genomic_DNA"/>
</dbReference>
<keyword evidence="6 7" id="KW-0472">Membrane</keyword>
<dbReference type="InterPro" id="IPR004869">
    <property type="entry name" value="MMPL_dom"/>
</dbReference>
<comment type="similarity">
    <text evidence="2">Belongs to the resistance-nodulation-cell division (RND) (TC 2.A.6) family. MmpL subfamily.</text>
</comment>
<evidence type="ECO:0000259" key="8">
    <source>
        <dbReference type="PROSITE" id="PS50156"/>
    </source>
</evidence>
<dbReference type="InterPro" id="IPR000731">
    <property type="entry name" value="SSD"/>
</dbReference>
<feature type="transmembrane region" description="Helical" evidence="7">
    <location>
        <begin position="275"/>
        <end position="297"/>
    </location>
</feature>
<evidence type="ECO:0000256" key="4">
    <source>
        <dbReference type="ARBA" id="ARBA00022692"/>
    </source>
</evidence>
<dbReference type="Proteomes" id="UP000293638">
    <property type="component" value="Unassembled WGS sequence"/>
</dbReference>
<dbReference type="OrthoDB" id="7051771at2"/>
<feature type="transmembrane region" description="Helical" evidence="7">
    <location>
        <begin position="303"/>
        <end position="329"/>
    </location>
</feature>
<proteinExistence type="inferred from homology"/>
<dbReference type="SUPFAM" id="SSF82866">
    <property type="entry name" value="Multidrug efflux transporter AcrB transmembrane domain"/>
    <property type="match status" value="2"/>
</dbReference>
<comment type="subcellular location">
    <subcellularLocation>
        <location evidence="1">Cell membrane</location>
        <topology evidence="1">Multi-pass membrane protein</topology>
    </subcellularLocation>
</comment>
<keyword evidence="3" id="KW-1003">Cell membrane</keyword>
<feature type="transmembrane region" description="Helical" evidence="7">
    <location>
        <begin position="227"/>
        <end position="248"/>
    </location>
</feature>
<evidence type="ECO:0000313" key="10">
    <source>
        <dbReference type="Proteomes" id="UP000293638"/>
    </source>
</evidence>
<feature type="transmembrane region" description="Helical" evidence="7">
    <location>
        <begin position="589"/>
        <end position="611"/>
    </location>
</feature>
<evidence type="ECO:0000256" key="7">
    <source>
        <dbReference type="SAM" id="Phobius"/>
    </source>
</evidence>
<dbReference type="AlphaFoldDB" id="A0A4Q7NX99"/>
<gene>
    <name evidence="9" type="ORF">EV189_0253</name>
</gene>
<feature type="domain" description="SSD" evidence="8">
    <location>
        <begin position="193"/>
        <end position="326"/>
    </location>
</feature>
<reference evidence="9 10" key="1">
    <citation type="submission" date="2019-02" db="EMBL/GenBank/DDBJ databases">
        <title>Genomic Encyclopedia of Type Strains, Phase IV (KMG-IV): sequencing the most valuable type-strain genomes for metagenomic binning, comparative biology and taxonomic classification.</title>
        <authorList>
            <person name="Goeker M."/>
        </authorList>
    </citation>
    <scope>NUCLEOTIDE SEQUENCE [LARGE SCALE GENOMIC DNA]</scope>
    <source>
        <strain evidence="9 10">DSM 45622</strain>
    </source>
</reference>
<keyword evidence="5 7" id="KW-1133">Transmembrane helix</keyword>
<keyword evidence="10" id="KW-1185">Reference proteome</keyword>
<dbReference type="PROSITE" id="PS50156">
    <property type="entry name" value="SSD"/>
    <property type="match status" value="1"/>
</dbReference>
<feature type="transmembrane region" description="Helical" evidence="7">
    <location>
        <begin position="522"/>
        <end position="541"/>
    </location>
</feature>
<comment type="caution">
    <text evidence="9">The sequence shown here is derived from an EMBL/GenBank/DDBJ whole genome shotgun (WGS) entry which is preliminary data.</text>
</comment>
<name>A0A4Q7NX99_9ACTN</name>
<evidence type="ECO:0000256" key="5">
    <source>
        <dbReference type="ARBA" id="ARBA00022989"/>
    </source>
</evidence>
<evidence type="ECO:0000313" key="9">
    <source>
        <dbReference type="EMBL" id="RZS91022.1"/>
    </source>
</evidence>
<feature type="transmembrane region" description="Helical" evidence="7">
    <location>
        <begin position="177"/>
        <end position="196"/>
    </location>
</feature>
<evidence type="ECO:0000256" key="2">
    <source>
        <dbReference type="ARBA" id="ARBA00010157"/>
    </source>
</evidence>
<dbReference type="RefSeq" id="WP_130491140.1">
    <property type="nucleotide sequence ID" value="NZ_SGXD01000001.1"/>
</dbReference>
<feature type="transmembrane region" description="Helical" evidence="7">
    <location>
        <begin position="548"/>
        <end position="569"/>
    </location>
</feature>
<dbReference type="PANTHER" id="PTHR33406">
    <property type="entry name" value="MEMBRANE PROTEIN MJ1562-RELATED"/>
    <property type="match status" value="1"/>
</dbReference>